<dbReference type="AlphaFoldDB" id="A0AAN5CVT4"/>
<keyword evidence="2" id="KW-1185">Reference proteome</keyword>
<dbReference type="Proteomes" id="UP001328107">
    <property type="component" value="Unassembled WGS sequence"/>
</dbReference>
<comment type="caution">
    <text evidence="1">The sequence shown here is derived from an EMBL/GenBank/DDBJ whole genome shotgun (WGS) entry which is preliminary data.</text>
</comment>
<organism evidence="1 2">
    <name type="scientific">Pristionchus mayeri</name>
    <dbReference type="NCBI Taxonomy" id="1317129"/>
    <lineage>
        <taxon>Eukaryota</taxon>
        <taxon>Metazoa</taxon>
        <taxon>Ecdysozoa</taxon>
        <taxon>Nematoda</taxon>
        <taxon>Chromadorea</taxon>
        <taxon>Rhabditida</taxon>
        <taxon>Rhabditina</taxon>
        <taxon>Diplogasteromorpha</taxon>
        <taxon>Diplogasteroidea</taxon>
        <taxon>Neodiplogasteridae</taxon>
        <taxon>Pristionchus</taxon>
    </lineage>
</organism>
<evidence type="ECO:0000313" key="1">
    <source>
        <dbReference type="EMBL" id="GMR51235.1"/>
    </source>
</evidence>
<reference evidence="2" key="1">
    <citation type="submission" date="2022-10" db="EMBL/GenBank/DDBJ databases">
        <title>Genome assembly of Pristionchus species.</title>
        <authorList>
            <person name="Yoshida K."/>
            <person name="Sommer R.J."/>
        </authorList>
    </citation>
    <scope>NUCLEOTIDE SEQUENCE [LARGE SCALE GENOMIC DNA]</scope>
    <source>
        <strain evidence="2">RS5460</strain>
    </source>
</reference>
<evidence type="ECO:0000313" key="2">
    <source>
        <dbReference type="Proteomes" id="UP001328107"/>
    </source>
</evidence>
<dbReference type="EMBL" id="BTRK01000005">
    <property type="protein sequence ID" value="GMR51235.1"/>
    <property type="molecule type" value="Genomic_DNA"/>
</dbReference>
<protein>
    <submittedName>
        <fullName evidence="1">Uncharacterized protein</fullName>
    </submittedName>
</protein>
<accession>A0AAN5CVT4</accession>
<name>A0AAN5CVT4_9BILA</name>
<gene>
    <name evidence="1" type="ORF">PMAYCL1PPCAC_21430</name>
</gene>
<sequence>IKCIWGYMGENVRKVELIGDDIDSLCKLLYNIEIEHLHLTFVDLSDEQVTTLLEFVERRKVSHLTLSVSTVTASDPVCVLYDLASRVSALHIHQTQCELDGKSPYLFGLHNANWESIVLEMFSRKLDKLRITNLAFPNYLPAARAEGLTENLPKLERRVWFEAIGCSADLKAPDISQDDYQITIYVARGRRTFSIKH</sequence>
<feature type="non-terminal residue" evidence="1">
    <location>
        <position position="197"/>
    </location>
</feature>
<feature type="non-terminal residue" evidence="1">
    <location>
        <position position="1"/>
    </location>
</feature>
<proteinExistence type="predicted"/>